<accession>A0AA86IWU6</accession>
<dbReference type="KEGG" id="lto:RGQ30_00290"/>
<name>A0AA86IWU6_9BURK</name>
<dbReference type="Proteomes" id="UP001329151">
    <property type="component" value="Chromosome"/>
</dbReference>
<dbReference type="RefSeq" id="WP_130557223.1">
    <property type="nucleotide sequence ID" value="NZ_AP028947.1"/>
</dbReference>
<sequence length="267" mass="29877">MNQQSKLSNYQLYADRIRELTDDQLKNIDYLINHLTIEKNDKVRVIYCPFEWQNPQAKLMIIGITPGPTQLRNALTAFRSAIRQGLDEQQVLKVTKLAGAFSGDLRINLVKLLDVVGLHKYAGVPTCESFFGTHSHLVHTTSLISNATFLLDGTPYNGTPNPMKNDLLRKQIFDGLLHQISVAKDALLLPLGPTVDKAIQELCEQGLIDPKRVLFGMPHPGGQNGERVKYFLGQKKAEICSIKTNTALLDSRKKEIMNKISVLQTTV</sequence>
<dbReference type="EMBL" id="AP028947">
    <property type="protein sequence ID" value="BET24528.1"/>
    <property type="molecule type" value="Genomic_DNA"/>
</dbReference>
<evidence type="ECO:0000313" key="2">
    <source>
        <dbReference type="Proteomes" id="UP001329151"/>
    </source>
</evidence>
<organism evidence="1 2">
    <name type="scientific">Limnobacter thiooxidans</name>
    <dbReference type="NCBI Taxonomy" id="131080"/>
    <lineage>
        <taxon>Bacteria</taxon>
        <taxon>Pseudomonadati</taxon>
        <taxon>Pseudomonadota</taxon>
        <taxon>Betaproteobacteria</taxon>
        <taxon>Burkholderiales</taxon>
        <taxon>Burkholderiaceae</taxon>
        <taxon>Limnobacter</taxon>
    </lineage>
</organism>
<protein>
    <recommendedName>
        <fullName evidence="3">Uracil DNA glycosylase superfamily protein</fullName>
    </recommendedName>
</protein>
<evidence type="ECO:0008006" key="3">
    <source>
        <dbReference type="Google" id="ProtNLM"/>
    </source>
</evidence>
<proteinExistence type="predicted"/>
<reference evidence="1 2" key="1">
    <citation type="submission" date="2023-10" db="EMBL/GenBank/DDBJ databases">
        <title>Complete Genome Sequence of Limnobacter thiooxidans CS-K2T, Isolated from freshwater lake sediments in Bavaria, Germany.</title>
        <authorList>
            <person name="Naruki M."/>
            <person name="Watanabe A."/>
            <person name="Warashina T."/>
            <person name="Morita T."/>
            <person name="Arakawa K."/>
        </authorList>
    </citation>
    <scope>NUCLEOTIDE SEQUENCE [LARGE SCALE GENOMIC DNA]</scope>
    <source>
        <strain evidence="1 2">CS-K2</strain>
    </source>
</reference>
<gene>
    <name evidence="1" type="ORF">RGQ30_00290</name>
</gene>
<evidence type="ECO:0000313" key="1">
    <source>
        <dbReference type="EMBL" id="BET24528.1"/>
    </source>
</evidence>
<dbReference type="AlphaFoldDB" id="A0AA86IWU6"/>
<keyword evidence="2" id="KW-1185">Reference proteome</keyword>